<reference evidence="1 2" key="1">
    <citation type="journal article" date="2013" name="Curr. Biol.">
        <title>The Genome of the Foraminiferan Reticulomyxa filosa.</title>
        <authorList>
            <person name="Glockner G."/>
            <person name="Hulsmann N."/>
            <person name="Schleicher M."/>
            <person name="Noegel A.A."/>
            <person name="Eichinger L."/>
            <person name="Gallinger C."/>
            <person name="Pawlowski J."/>
            <person name="Sierra R."/>
            <person name="Euteneuer U."/>
            <person name="Pillet L."/>
            <person name="Moustafa A."/>
            <person name="Platzer M."/>
            <person name="Groth M."/>
            <person name="Szafranski K."/>
            <person name="Schliwa M."/>
        </authorList>
    </citation>
    <scope>NUCLEOTIDE SEQUENCE [LARGE SCALE GENOMIC DNA]</scope>
</reference>
<accession>X6LS26</accession>
<comment type="caution">
    <text evidence="1">The sequence shown here is derived from an EMBL/GenBank/DDBJ whole genome shotgun (WGS) entry which is preliminary data.</text>
</comment>
<evidence type="ECO:0000313" key="1">
    <source>
        <dbReference type="EMBL" id="ETO03555.1"/>
    </source>
</evidence>
<keyword evidence="2" id="KW-1185">Reference proteome</keyword>
<dbReference type="EMBL" id="ASPP01032980">
    <property type="protein sequence ID" value="ETO03555.1"/>
    <property type="molecule type" value="Genomic_DNA"/>
</dbReference>
<proteinExistence type="predicted"/>
<name>X6LS26_RETFI</name>
<organism evidence="1 2">
    <name type="scientific">Reticulomyxa filosa</name>
    <dbReference type="NCBI Taxonomy" id="46433"/>
    <lineage>
        <taxon>Eukaryota</taxon>
        <taxon>Sar</taxon>
        <taxon>Rhizaria</taxon>
        <taxon>Retaria</taxon>
        <taxon>Foraminifera</taxon>
        <taxon>Monothalamids</taxon>
        <taxon>Reticulomyxidae</taxon>
        <taxon>Reticulomyxa</taxon>
    </lineage>
</organism>
<protein>
    <submittedName>
        <fullName evidence="1">Uncharacterized protein</fullName>
    </submittedName>
</protein>
<gene>
    <name evidence="1" type="ORF">RFI_33846</name>
</gene>
<dbReference type="AlphaFoldDB" id="X6LS26"/>
<sequence>MSMQVLMQVNANEEEEDTNASANASVKASEKYNTVIFFKKKTYKNLYVITIDRSKFIYFFFLKIKIKIKKIYSINLEKIASVLRSTLRSTICNTLTFTDDSKIHSLQKKK</sequence>
<dbReference type="Proteomes" id="UP000023152">
    <property type="component" value="Unassembled WGS sequence"/>
</dbReference>
<evidence type="ECO:0000313" key="2">
    <source>
        <dbReference type="Proteomes" id="UP000023152"/>
    </source>
</evidence>